<name>A0ABU9YUN5_9RHOO</name>
<reference evidence="3 4" key="1">
    <citation type="journal article" date="2018" name="Int. J. Syst. Evol. Microbiol.">
        <title>Uliginosibacterium sediminicola sp. nov., isolated from freshwater sediment.</title>
        <authorList>
            <person name="Hwang W.M."/>
            <person name="Kim S.M."/>
            <person name="Kang K."/>
            <person name="Ahn T.Y."/>
        </authorList>
    </citation>
    <scope>NUCLEOTIDE SEQUENCE [LARGE SCALE GENOMIC DNA]</scope>
    <source>
        <strain evidence="3 4">M1-21</strain>
    </source>
</reference>
<gene>
    <name evidence="3" type="ORF">ABDB84_02965</name>
</gene>
<dbReference type="PANTHER" id="PTHR43968:SF6">
    <property type="entry name" value="GLUTATHIONE S-TRANSFERASE OMEGA"/>
    <property type="match status" value="1"/>
</dbReference>
<dbReference type="Gene3D" id="1.20.1050.10">
    <property type="match status" value="1"/>
</dbReference>
<keyword evidence="3" id="KW-0808">Transferase</keyword>
<comment type="caution">
    <text evidence="3">The sequence shown here is derived from an EMBL/GenBank/DDBJ whole genome shotgun (WGS) entry which is preliminary data.</text>
</comment>
<dbReference type="PROSITE" id="PS50404">
    <property type="entry name" value="GST_NTER"/>
    <property type="match status" value="1"/>
</dbReference>
<dbReference type="GO" id="GO:0004364">
    <property type="term" value="F:glutathione transferase activity"/>
    <property type="evidence" value="ECO:0007669"/>
    <property type="project" value="UniProtKB-EC"/>
</dbReference>
<evidence type="ECO:0000259" key="1">
    <source>
        <dbReference type="PROSITE" id="PS50404"/>
    </source>
</evidence>
<keyword evidence="4" id="KW-1185">Reference proteome</keyword>
<feature type="domain" description="GST N-terminal" evidence="1">
    <location>
        <begin position="1"/>
        <end position="78"/>
    </location>
</feature>
<dbReference type="SUPFAM" id="SSF47616">
    <property type="entry name" value="GST C-terminal domain-like"/>
    <property type="match status" value="1"/>
</dbReference>
<dbReference type="CDD" id="cd03205">
    <property type="entry name" value="GST_C_6"/>
    <property type="match status" value="1"/>
</dbReference>
<accession>A0ABU9YUN5</accession>
<dbReference type="Pfam" id="PF13410">
    <property type="entry name" value="GST_C_2"/>
    <property type="match status" value="1"/>
</dbReference>
<dbReference type="InterPro" id="IPR036282">
    <property type="entry name" value="Glutathione-S-Trfase_C_sf"/>
</dbReference>
<dbReference type="Gene3D" id="3.40.30.10">
    <property type="entry name" value="Glutaredoxin"/>
    <property type="match status" value="1"/>
</dbReference>
<evidence type="ECO:0000313" key="3">
    <source>
        <dbReference type="EMBL" id="MEN3067424.1"/>
    </source>
</evidence>
<sequence length="201" mass="22081">MKLVISLTSPYARKVRIAMREKQLAFDEIIEQPWAADTQITEYNPLGKVPALVTEDAGVLFDSNVILEYLELKAAPPLLPEDRVAALQVRQLVLLADGIADAGVAVVLERRRAAAQQDAGWVARQLGKVERGLGALEALSLDRQYLVGNAFSQADIAASCMLLWLDFRLPELDWRSRFPALANYLAPLAARPSFTATVPQA</sequence>
<dbReference type="SFLD" id="SFLDG00358">
    <property type="entry name" value="Main_(cytGST)"/>
    <property type="match status" value="1"/>
</dbReference>
<dbReference type="PANTHER" id="PTHR43968">
    <property type="match status" value="1"/>
</dbReference>
<protein>
    <submittedName>
        <fullName evidence="3">Glutathione S-transferase</fullName>
        <ecNumber evidence="3">2.5.1.18</ecNumber>
    </submittedName>
</protein>
<dbReference type="PROSITE" id="PS50405">
    <property type="entry name" value="GST_CTER"/>
    <property type="match status" value="1"/>
</dbReference>
<dbReference type="InterPro" id="IPR010987">
    <property type="entry name" value="Glutathione-S-Trfase_C-like"/>
</dbReference>
<evidence type="ECO:0000259" key="2">
    <source>
        <dbReference type="PROSITE" id="PS50405"/>
    </source>
</evidence>
<feature type="domain" description="GST C-terminal" evidence="2">
    <location>
        <begin position="82"/>
        <end position="201"/>
    </location>
</feature>
<dbReference type="EMBL" id="JBDIVE010000001">
    <property type="protein sequence ID" value="MEN3067424.1"/>
    <property type="molecule type" value="Genomic_DNA"/>
</dbReference>
<dbReference type="InterPro" id="IPR004045">
    <property type="entry name" value="Glutathione_S-Trfase_N"/>
</dbReference>
<dbReference type="Pfam" id="PF13409">
    <property type="entry name" value="GST_N_2"/>
    <property type="match status" value="1"/>
</dbReference>
<dbReference type="SFLD" id="SFLDS00019">
    <property type="entry name" value="Glutathione_Transferase_(cytos"/>
    <property type="match status" value="1"/>
</dbReference>
<organism evidence="3 4">
    <name type="scientific">Uliginosibacterium sediminicola</name>
    <dbReference type="NCBI Taxonomy" id="2024550"/>
    <lineage>
        <taxon>Bacteria</taxon>
        <taxon>Pseudomonadati</taxon>
        <taxon>Pseudomonadota</taxon>
        <taxon>Betaproteobacteria</taxon>
        <taxon>Rhodocyclales</taxon>
        <taxon>Zoogloeaceae</taxon>
        <taxon>Uliginosibacterium</taxon>
    </lineage>
</organism>
<evidence type="ECO:0000313" key="4">
    <source>
        <dbReference type="Proteomes" id="UP001410394"/>
    </source>
</evidence>
<dbReference type="InterPro" id="IPR050983">
    <property type="entry name" value="GST_Omega/HSP26"/>
</dbReference>
<dbReference type="Proteomes" id="UP001410394">
    <property type="component" value="Unassembled WGS sequence"/>
</dbReference>
<dbReference type="SUPFAM" id="SSF52833">
    <property type="entry name" value="Thioredoxin-like"/>
    <property type="match status" value="1"/>
</dbReference>
<dbReference type="InterPro" id="IPR040079">
    <property type="entry name" value="Glutathione_S-Trfase"/>
</dbReference>
<dbReference type="RefSeq" id="WP_345918189.1">
    <property type="nucleotide sequence ID" value="NZ_JBDIVE010000001.1"/>
</dbReference>
<dbReference type="EC" id="2.5.1.18" evidence="3"/>
<proteinExistence type="predicted"/>
<dbReference type="InterPro" id="IPR036249">
    <property type="entry name" value="Thioredoxin-like_sf"/>
</dbReference>
<dbReference type="NCBIfam" id="NF007682">
    <property type="entry name" value="PRK10357.1"/>
    <property type="match status" value="1"/>
</dbReference>